<gene>
    <name evidence="2" type="ORF">IAD19_03545</name>
</gene>
<feature type="transmembrane region" description="Helical" evidence="1">
    <location>
        <begin position="60"/>
        <end position="80"/>
    </location>
</feature>
<organism evidence="2 3">
    <name type="scientific">Candidatus Egerieicola faecale</name>
    <dbReference type="NCBI Taxonomy" id="2840774"/>
    <lineage>
        <taxon>Bacteria</taxon>
        <taxon>Bacillati</taxon>
        <taxon>Bacillota</taxon>
        <taxon>Clostridia</taxon>
        <taxon>Eubacteriales</taxon>
        <taxon>Oscillospiraceae</taxon>
        <taxon>Oscillospiraceae incertae sedis</taxon>
        <taxon>Candidatus Egerieicola</taxon>
    </lineage>
</organism>
<proteinExistence type="predicted"/>
<comment type="caution">
    <text evidence="2">The sequence shown here is derived from an EMBL/GenBank/DDBJ whole genome shotgun (WGS) entry which is preliminary data.</text>
</comment>
<keyword evidence="1" id="KW-1133">Transmembrane helix</keyword>
<evidence type="ECO:0000313" key="3">
    <source>
        <dbReference type="Proteomes" id="UP000824082"/>
    </source>
</evidence>
<evidence type="ECO:0000313" key="2">
    <source>
        <dbReference type="EMBL" id="HIU41606.1"/>
    </source>
</evidence>
<sequence>MENTWVLPDGYRVIRTVDLQRDRKTAVWVNLFSLLLLAGMIVPALFAVPFDLFRLEDGRTIVYFARLLVLIAALLAYLVLHELVHGVLIWFFSGRMAHFGFSGLYAYAGSEAYFKKSSYLTIALAPIVVWGLVLLLLIFLVPPDWFWVVYLIQAFNVSGAAGDLYVTVLFARLPKHILVQDTGTAMTVYAPQSK</sequence>
<feature type="transmembrane region" description="Helical" evidence="1">
    <location>
        <begin position="27"/>
        <end position="48"/>
    </location>
</feature>
<protein>
    <submittedName>
        <fullName evidence="2">DUF3267 domain-containing protein</fullName>
    </submittedName>
</protein>
<dbReference type="InterPro" id="IPR021683">
    <property type="entry name" value="DUF3267"/>
</dbReference>
<dbReference type="Pfam" id="PF11667">
    <property type="entry name" value="DUF3267"/>
    <property type="match status" value="1"/>
</dbReference>
<keyword evidence="1" id="KW-0812">Transmembrane</keyword>
<reference evidence="2" key="1">
    <citation type="submission" date="2020-10" db="EMBL/GenBank/DDBJ databases">
        <authorList>
            <person name="Gilroy R."/>
        </authorList>
    </citation>
    <scope>NUCLEOTIDE SEQUENCE</scope>
    <source>
        <strain evidence="2">4509</strain>
    </source>
</reference>
<keyword evidence="1" id="KW-0472">Membrane</keyword>
<reference evidence="2" key="2">
    <citation type="journal article" date="2021" name="PeerJ">
        <title>Extensive microbial diversity within the chicken gut microbiome revealed by metagenomics and culture.</title>
        <authorList>
            <person name="Gilroy R."/>
            <person name="Ravi A."/>
            <person name="Getino M."/>
            <person name="Pursley I."/>
            <person name="Horton D.L."/>
            <person name="Alikhan N.F."/>
            <person name="Baker D."/>
            <person name="Gharbi K."/>
            <person name="Hall N."/>
            <person name="Watson M."/>
            <person name="Adriaenssens E.M."/>
            <person name="Foster-Nyarko E."/>
            <person name="Jarju S."/>
            <person name="Secka A."/>
            <person name="Antonio M."/>
            <person name="Oren A."/>
            <person name="Chaudhuri R.R."/>
            <person name="La Ragione R."/>
            <person name="Hildebrand F."/>
            <person name="Pallen M.J."/>
        </authorList>
    </citation>
    <scope>NUCLEOTIDE SEQUENCE</scope>
    <source>
        <strain evidence="2">4509</strain>
    </source>
</reference>
<accession>A0A9D1LK23</accession>
<dbReference type="Proteomes" id="UP000824082">
    <property type="component" value="Unassembled WGS sequence"/>
</dbReference>
<feature type="transmembrane region" description="Helical" evidence="1">
    <location>
        <begin position="119"/>
        <end position="141"/>
    </location>
</feature>
<name>A0A9D1LK23_9FIRM</name>
<feature type="transmembrane region" description="Helical" evidence="1">
    <location>
        <begin position="86"/>
        <end position="107"/>
    </location>
</feature>
<dbReference type="AlphaFoldDB" id="A0A9D1LK23"/>
<dbReference type="EMBL" id="DVMX01000066">
    <property type="protein sequence ID" value="HIU41606.1"/>
    <property type="molecule type" value="Genomic_DNA"/>
</dbReference>
<evidence type="ECO:0000256" key="1">
    <source>
        <dbReference type="SAM" id="Phobius"/>
    </source>
</evidence>
<feature type="transmembrane region" description="Helical" evidence="1">
    <location>
        <begin position="147"/>
        <end position="171"/>
    </location>
</feature>